<feature type="transmembrane region" description="Helical" evidence="1">
    <location>
        <begin position="31"/>
        <end position="51"/>
    </location>
</feature>
<accession>A0ABQ5TD71</accession>
<evidence type="ECO:0000313" key="3">
    <source>
        <dbReference type="Proteomes" id="UP001275436"/>
    </source>
</evidence>
<protein>
    <submittedName>
        <fullName evidence="2">Uncharacterized protein</fullName>
    </submittedName>
</protein>
<gene>
    <name evidence="2" type="ORF">MACH08_03920</name>
</gene>
<keyword evidence="1" id="KW-1133">Transmembrane helix</keyword>
<keyword evidence="1" id="KW-0812">Transmembrane</keyword>
<sequence length="56" mass="6566">MCDENDKCKLSYFSYALAYLYAGRPLTCNCLYMFILVFCLIRLASAYPNFFMSTKH</sequence>
<evidence type="ECO:0000313" key="2">
    <source>
        <dbReference type="EMBL" id="GLO64608.1"/>
    </source>
</evidence>
<dbReference type="Proteomes" id="UP001275436">
    <property type="component" value="Unassembled WGS sequence"/>
</dbReference>
<evidence type="ECO:0000256" key="1">
    <source>
        <dbReference type="SAM" id="Phobius"/>
    </source>
</evidence>
<organism evidence="2 3">
    <name type="scientific">Oceanobacillus kimchii</name>
    <dbReference type="NCBI Taxonomy" id="746691"/>
    <lineage>
        <taxon>Bacteria</taxon>
        <taxon>Bacillati</taxon>
        <taxon>Bacillota</taxon>
        <taxon>Bacilli</taxon>
        <taxon>Bacillales</taxon>
        <taxon>Bacillaceae</taxon>
        <taxon>Oceanobacillus</taxon>
    </lineage>
</organism>
<reference evidence="2 3" key="1">
    <citation type="submission" date="2023-02" db="EMBL/GenBank/DDBJ databases">
        <title>Oceanobacillus kimchii IFOP_LL358 isolated form Alexandrium catenella lab strain.</title>
        <authorList>
            <person name="Gajardo G."/>
            <person name="Ueki S."/>
            <person name="Maruyama F."/>
        </authorList>
    </citation>
    <scope>NUCLEOTIDE SEQUENCE [LARGE SCALE GENOMIC DNA]</scope>
    <source>
        <strain evidence="2 3">IFOP_LL358</strain>
    </source>
</reference>
<keyword evidence="3" id="KW-1185">Reference proteome</keyword>
<keyword evidence="1" id="KW-0472">Membrane</keyword>
<comment type="caution">
    <text evidence="2">The sequence shown here is derived from an EMBL/GenBank/DDBJ whole genome shotgun (WGS) entry which is preliminary data.</text>
</comment>
<proteinExistence type="predicted"/>
<name>A0ABQ5TD71_9BACI</name>
<dbReference type="EMBL" id="BSKO01000001">
    <property type="protein sequence ID" value="GLO64608.1"/>
    <property type="molecule type" value="Genomic_DNA"/>
</dbReference>